<name>A0ABY4HCB8_9BACI</name>
<dbReference type="Proteomes" id="UP000830326">
    <property type="component" value="Chromosome"/>
</dbReference>
<dbReference type="CDD" id="cd09912">
    <property type="entry name" value="DLP_2"/>
    <property type="match status" value="1"/>
</dbReference>
<evidence type="ECO:0000256" key="4">
    <source>
        <dbReference type="ARBA" id="ARBA00023134"/>
    </source>
</evidence>
<gene>
    <name evidence="9" type="ORF">MUO15_03175</name>
</gene>
<dbReference type="InterPro" id="IPR027094">
    <property type="entry name" value="Mitofusin_fam"/>
</dbReference>
<feature type="domain" description="Dynamin N-terminal" evidence="8">
    <location>
        <begin position="630"/>
        <end position="855"/>
    </location>
</feature>
<dbReference type="EMBL" id="CP095075">
    <property type="protein sequence ID" value="UOR12535.1"/>
    <property type="molecule type" value="Genomic_DNA"/>
</dbReference>
<dbReference type="InterPro" id="IPR027417">
    <property type="entry name" value="P-loop_NTPase"/>
</dbReference>
<keyword evidence="4" id="KW-0342">GTP-binding</keyword>
<keyword evidence="3" id="KW-0378">Hydrolase</keyword>
<evidence type="ECO:0000313" key="10">
    <source>
        <dbReference type="Proteomes" id="UP000830326"/>
    </source>
</evidence>
<evidence type="ECO:0000256" key="1">
    <source>
        <dbReference type="ARBA" id="ARBA00004370"/>
    </source>
</evidence>
<keyword evidence="5" id="KW-0472">Membrane</keyword>
<evidence type="ECO:0000259" key="8">
    <source>
        <dbReference type="Pfam" id="PF00350"/>
    </source>
</evidence>
<protein>
    <submittedName>
        <fullName evidence="9">Dynamin family protein</fullName>
    </submittedName>
</protein>
<evidence type="ECO:0000256" key="3">
    <source>
        <dbReference type="ARBA" id="ARBA00022801"/>
    </source>
</evidence>
<dbReference type="SUPFAM" id="SSF52540">
    <property type="entry name" value="P-loop containing nucleoside triphosphate hydrolases"/>
    <property type="match status" value="2"/>
</dbReference>
<evidence type="ECO:0000256" key="2">
    <source>
        <dbReference type="ARBA" id="ARBA00022741"/>
    </source>
</evidence>
<dbReference type="InterPro" id="IPR045063">
    <property type="entry name" value="Dynamin_N"/>
</dbReference>
<proteinExistence type="predicted"/>
<comment type="subcellular location">
    <subcellularLocation>
        <location evidence="1">Membrane</location>
    </subcellularLocation>
</comment>
<dbReference type="PANTHER" id="PTHR10465:SF0">
    <property type="entry name" value="SARCALUMENIN"/>
    <property type="match status" value="1"/>
</dbReference>
<feature type="region of interest" description="Disordered" evidence="7">
    <location>
        <begin position="557"/>
        <end position="587"/>
    </location>
</feature>
<dbReference type="Pfam" id="PF00350">
    <property type="entry name" value="Dynamin_N"/>
    <property type="match status" value="2"/>
</dbReference>
<keyword evidence="2" id="KW-0547">Nucleotide-binding</keyword>
<dbReference type="RefSeq" id="WP_245033337.1">
    <property type="nucleotide sequence ID" value="NZ_CP095075.1"/>
</dbReference>
<reference evidence="9" key="1">
    <citation type="submission" date="2022-04" db="EMBL/GenBank/DDBJ databases">
        <title>Halobacillus sp. isolated from saltern.</title>
        <authorList>
            <person name="Won M."/>
            <person name="Lee C.-M."/>
            <person name="Woen H.-Y."/>
            <person name="Kwon S.-W."/>
        </authorList>
    </citation>
    <scope>NUCLEOTIDE SEQUENCE</scope>
    <source>
        <strain evidence="9">SSHM10-5</strain>
    </source>
</reference>
<evidence type="ECO:0000256" key="5">
    <source>
        <dbReference type="ARBA" id="ARBA00023136"/>
    </source>
</evidence>
<dbReference type="PANTHER" id="PTHR10465">
    <property type="entry name" value="TRANSMEMBRANE GTPASE FZO1"/>
    <property type="match status" value="1"/>
</dbReference>
<evidence type="ECO:0000313" key="9">
    <source>
        <dbReference type="EMBL" id="UOR12535.1"/>
    </source>
</evidence>
<evidence type="ECO:0000256" key="6">
    <source>
        <dbReference type="SAM" id="Coils"/>
    </source>
</evidence>
<sequence>MSVPTAEAHTQALTRLEKLYSELAKYNYLQARKVLELIEKVNKQEVMLGFAGHFSAGKSTMINHIVGHSLLPSSPIPTSANIVKLSNGSQATIAYFSEDDPVKYEGAVDIDTIQAMCREGEKITGLDIYRPLDDLPSYVKILDTPGVDSTRDADRLITESSLHLMDYMYYVMDYNHVQSEVNLGFLLEMQQRKIPFSIIINQIDKHNEDELTFEQFKSSVISSLNVWGIVPENIYYTSLRDLTHPANQLEKVVAGFHKQFDTTSIDQMALDHAQEIIKESTRDYMSDFEEQIDILKNQIEQDERTIVEQESEDSQSLIETQKQRIPKAKGQFDERVLKFISNAYLMPSELREYARSYLEAMQPSFKVGLIMAKKKTEEERNIRFESFYSKLEEIIEKNVTWPLRERMLRLTEEFEITNSSVIHEVQSFEVIYPSTRFQELIESGASVTGEYVLRYTDQLSKDIQRQIRQQLYEWWEEVEAALQKRNEQESLTHEQLFAAYHNKADAEEELGKLNAQIQQVKRNLEGTLFNNDLLSDETHQQVIQALQKRSSQIKVQSSQQLSLAEERPVGYEEEQDEGRPLTAQSRTKSELIHRKAVEAQEILKNIDGFENLISQLYNKQQRLDHQQYTIALFGAFSAGKSSFANALLGEQMLPVSPNPTTATINKITAPTKQHPHQTVTVKVKDEQQLLEDIALVGKKVFERYDSLASAYQGIVSLPEDQLQKLDHKKRSFLHAFVNGYEEMKQHVNKEITITLDDFASYVSEEKKSCFIEWMELYYDCEWTRAGITLVDTPGADSVNARHTNVSFDYIKNADAILFVTYYNHPFSKADQSFLTQLGRVKDAFSMDKMFFIINAADLAENDEEKHQVEHYLKDQLSQFHIRHPRIFSLSSLQGLKEKQTAERNDSGIQIFEDRFEQFLQEELTEVLQHSIEHDLSEAVTSLESVIENATLNEQEREEKLNAVINEQRQAKQILETISEARGQKAIPQKVEKQLHFVHQRMMLNFNDYFKNHFNPAAIHGDRAEAKEQICEAAEELLQEIEFEMNQELKAVTLRIEAFIKELVQQYKKDYEAELKRVKRTLALSDYEWNNVAPPRIEQTLPLSGADVSDILRLFKGTKSFFEQNAKQEMKEQLSERVDVPLYEQINQVKDVIADHYTDKWSHALHQAVDRWVKELDDSFNRVRYSLEHPVNVSDLQAQYNSLKKII</sequence>
<feature type="coiled-coil region" evidence="6">
    <location>
        <begin position="278"/>
        <end position="312"/>
    </location>
</feature>
<evidence type="ECO:0000256" key="7">
    <source>
        <dbReference type="SAM" id="MobiDB-lite"/>
    </source>
</evidence>
<keyword evidence="10" id="KW-1185">Reference proteome</keyword>
<organism evidence="9 10">
    <name type="scientific">Halobacillus amylolyticus</name>
    <dbReference type="NCBI Taxonomy" id="2932259"/>
    <lineage>
        <taxon>Bacteria</taxon>
        <taxon>Bacillati</taxon>
        <taxon>Bacillota</taxon>
        <taxon>Bacilli</taxon>
        <taxon>Bacillales</taxon>
        <taxon>Bacillaceae</taxon>
        <taxon>Halobacillus</taxon>
    </lineage>
</organism>
<accession>A0ABY4HCB8</accession>
<keyword evidence="6" id="KW-0175">Coiled coil</keyword>
<dbReference type="Gene3D" id="3.40.50.300">
    <property type="entry name" value="P-loop containing nucleotide triphosphate hydrolases"/>
    <property type="match status" value="3"/>
</dbReference>
<feature type="domain" description="Dynamin N-terminal" evidence="8">
    <location>
        <begin position="50"/>
        <end position="202"/>
    </location>
</feature>
<feature type="coiled-coil region" evidence="6">
    <location>
        <begin position="1023"/>
        <end position="1080"/>
    </location>
</feature>